<evidence type="ECO:0000256" key="6">
    <source>
        <dbReference type="SAM" id="Phobius"/>
    </source>
</evidence>
<keyword evidence="3 6" id="KW-0812">Transmembrane</keyword>
<keyword evidence="4 6" id="KW-1133">Transmembrane helix</keyword>
<dbReference type="Pfam" id="PF07690">
    <property type="entry name" value="MFS_1"/>
    <property type="match status" value="1"/>
</dbReference>
<dbReference type="EMBL" id="VLKT01000038">
    <property type="protein sequence ID" value="TWI28364.1"/>
    <property type="molecule type" value="Genomic_DNA"/>
</dbReference>
<name>A0A562N8B4_9HYPH</name>
<accession>A0A562N8B4</accession>
<comment type="subcellular location">
    <subcellularLocation>
        <location evidence="1">Cell membrane</location>
        <topology evidence="1">Multi-pass membrane protein</topology>
    </subcellularLocation>
</comment>
<evidence type="ECO:0000313" key="9">
    <source>
        <dbReference type="Proteomes" id="UP000317122"/>
    </source>
</evidence>
<dbReference type="InterPro" id="IPR020846">
    <property type="entry name" value="MFS_dom"/>
</dbReference>
<keyword evidence="5 6" id="KW-0472">Membrane</keyword>
<organism evidence="8 9">
    <name type="scientific">Mesorhizobium tianshanense</name>
    <dbReference type="NCBI Taxonomy" id="39844"/>
    <lineage>
        <taxon>Bacteria</taxon>
        <taxon>Pseudomonadati</taxon>
        <taxon>Pseudomonadota</taxon>
        <taxon>Alphaproteobacteria</taxon>
        <taxon>Hyphomicrobiales</taxon>
        <taxon>Phyllobacteriaceae</taxon>
        <taxon>Mesorhizobium</taxon>
    </lineage>
</organism>
<dbReference type="PANTHER" id="PTHR43124:SF3">
    <property type="entry name" value="CHLORAMPHENICOL EFFLUX PUMP RV0191"/>
    <property type="match status" value="1"/>
</dbReference>
<keyword evidence="2" id="KW-1003">Cell membrane</keyword>
<dbReference type="Proteomes" id="UP000317122">
    <property type="component" value="Unassembled WGS sequence"/>
</dbReference>
<evidence type="ECO:0000256" key="2">
    <source>
        <dbReference type="ARBA" id="ARBA00022475"/>
    </source>
</evidence>
<feature type="transmembrane region" description="Helical" evidence="6">
    <location>
        <begin position="123"/>
        <end position="144"/>
    </location>
</feature>
<feature type="transmembrane region" description="Helical" evidence="6">
    <location>
        <begin position="246"/>
        <end position="266"/>
    </location>
</feature>
<feature type="transmembrane region" description="Helical" evidence="6">
    <location>
        <begin position="19"/>
        <end position="37"/>
    </location>
</feature>
<dbReference type="PANTHER" id="PTHR43124">
    <property type="entry name" value="PURINE EFFLUX PUMP PBUE"/>
    <property type="match status" value="1"/>
</dbReference>
<feature type="domain" description="Major facilitator superfamily (MFS) profile" evidence="7">
    <location>
        <begin position="1"/>
        <end position="302"/>
    </location>
</feature>
<proteinExistence type="predicted"/>
<dbReference type="InterPro" id="IPR050189">
    <property type="entry name" value="MFS_Efflux_Transporters"/>
</dbReference>
<protein>
    <submittedName>
        <fullName evidence="8">Putative MFS family arabinose efflux permease</fullName>
    </submittedName>
</protein>
<evidence type="ECO:0000256" key="4">
    <source>
        <dbReference type="ARBA" id="ARBA00022989"/>
    </source>
</evidence>
<feature type="transmembrane region" description="Helical" evidence="6">
    <location>
        <begin position="278"/>
        <end position="297"/>
    </location>
</feature>
<evidence type="ECO:0000259" key="7">
    <source>
        <dbReference type="PROSITE" id="PS50850"/>
    </source>
</evidence>
<dbReference type="InterPro" id="IPR011701">
    <property type="entry name" value="MFS"/>
</dbReference>
<dbReference type="SUPFAM" id="SSF103473">
    <property type="entry name" value="MFS general substrate transporter"/>
    <property type="match status" value="1"/>
</dbReference>
<feature type="transmembrane region" description="Helical" evidence="6">
    <location>
        <begin position="80"/>
        <end position="102"/>
    </location>
</feature>
<evidence type="ECO:0000313" key="8">
    <source>
        <dbReference type="EMBL" id="TWI28364.1"/>
    </source>
</evidence>
<dbReference type="Gene3D" id="1.20.1250.20">
    <property type="entry name" value="MFS general substrate transporter like domains"/>
    <property type="match status" value="1"/>
</dbReference>
<evidence type="ECO:0000256" key="5">
    <source>
        <dbReference type="ARBA" id="ARBA00023136"/>
    </source>
</evidence>
<evidence type="ECO:0000256" key="3">
    <source>
        <dbReference type="ARBA" id="ARBA00022692"/>
    </source>
</evidence>
<dbReference type="GO" id="GO:0022857">
    <property type="term" value="F:transmembrane transporter activity"/>
    <property type="evidence" value="ECO:0007669"/>
    <property type="project" value="InterPro"/>
</dbReference>
<dbReference type="AlphaFoldDB" id="A0A562N8B4"/>
<feature type="transmembrane region" description="Helical" evidence="6">
    <location>
        <begin position="49"/>
        <end position="74"/>
    </location>
</feature>
<dbReference type="GO" id="GO:0005886">
    <property type="term" value="C:plasma membrane"/>
    <property type="evidence" value="ECO:0007669"/>
    <property type="project" value="UniProtKB-SubCell"/>
</dbReference>
<comment type="caution">
    <text evidence="8">The sequence shown here is derived from an EMBL/GenBank/DDBJ whole genome shotgun (WGS) entry which is preliminary data.</text>
</comment>
<sequence length="312" mass="32466">MMLAGEILMTASASWSMQIAGRLIAGTGGILLSVLMTKMVADWFTGREIATAMAIFVNSWPAGIAIALMLLPAIGETFGLYAVNLAVAGLILIGLGLIAFVYRAPDAPVSVEGERGSLTTKTIYAVIVAGSIWCLYNIGFAMIFSFGPSMLVERGWSSTAAGSTISIVLWLAVLSVPFGGFLADQTKRGDAVVITGCIAFALLALLLSRSDAVLPIVVALGIVCGLPAGAIISLSALVLERKTRSIGMGIFYTVFYAWSPVGVAIGGKLSTSMGGASAALDFGAAMLLVCPVILWLFRRIITGHNRPVVPST</sequence>
<feature type="transmembrane region" description="Helical" evidence="6">
    <location>
        <begin position="190"/>
        <end position="207"/>
    </location>
</feature>
<keyword evidence="9" id="KW-1185">Reference proteome</keyword>
<gene>
    <name evidence="8" type="ORF">IQ26_05242</name>
</gene>
<reference evidence="8 9" key="1">
    <citation type="journal article" date="2015" name="Stand. Genomic Sci.">
        <title>Genomic Encyclopedia of Bacterial and Archaeal Type Strains, Phase III: the genomes of soil and plant-associated and newly described type strains.</title>
        <authorList>
            <person name="Whitman W.B."/>
            <person name="Woyke T."/>
            <person name="Klenk H.P."/>
            <person name="Zhou Y."/>
            <person name="Lilburn T.G."/>
            <person name="Beck B.J."/>
            <person name="De Vos P."/>
            <person name="Vandamme P."/>
            <person name="Eisen J.A."/>
            <person name="Garrity G."/>
            <person name="Hugenholtz P."/>
            <person name="Kyrpides N.C."/>
        </authorList>
    </citation>
    <scope>NUCLEOTIDE SEQUENCE [LARGE SCALE GENOMIC DNA]</scope>
    <source>
        <strain evidence="8 9">CGMCC 1.2546</strain>
    </source>
</reference>
<dbReference type="PROSITE" id="PS50850">
    <property type="entry name" value="MFS"/>
    <property type="match status" value="1"/>
</dbReference>
<dbReference type="InterPro" id="IPR036259">
    <property type="entry name" value="MFS_trans_sf"/>
</dbReference>
<feature type="transmembrane region" description="Helical" evidence="6">
    <location>
        <begin position="164"/>
        <end position="183"/>
    </location>
</feature>
<evidence type="ECO:0000256" key="1">
    <source>
        <dbReference type="ARBA" id="ARBA00004651"/>
    </source>
</evidence>
<feature type="transmembrane region" description="Helical" evidence="6">
    <location>
        <begin position="213"/>
        <end position="239"/>
    </location>
</feature>